<proteinExistence type="predicted"/>
<dbReference type="EMBL" id="CM002927">
    <property type="protein sequence ID" value="KGN46730.1"/>
    <property type="molecule type" value="Genomic_DNA"/>
</dbReference>
<gene>
    <name evidence="2" type="ORF">Csa_6G127420</name>
</gene>
<dbReference type="Proteomes" id="UP000029981">
    <property type="component" value="Chromosome 6"/>
</dbReference>
<evidence type="ECO:0000256" key="1">
    <source>
        <dbReference type="SAM" id="SignalP"/>
    </source>
</evidence>
<sequence>MASKLAKCFLILSLLSRIQFHPMATSISFHSPHELLSDSSDNQPLVAETWVAQMWVAEMLLSWVSVGCSRLLAEMSSVDDKERVEGELVG</sequence>
<reference evidence="2 3" key="3">
    <citation type="journal article" date="2010" name="BMC Genomics">
        <title>Transcriptome sequencing and comparative analysis of cucumber flowers with different sex types.</title>
        <authorList>
            <person name="Guo S."/>
            <person name="Zheng Y."/>
            <person name="Joung J.G."/>
            <person name="Liu S."/>
            <person name="Zhang Z."/>
            <person name="Crasta O.R."/>
            <person name="Sobral B.W."/>
            <person name="Xu Y."/>
            <person name="Huang S."/>
            <person name="Fei Z."/>
        </authorList>
    </citation>
    <scope>NUCLEOTIDE SEQUENCE [LARGE SCALE GENOMIC DNA]</scope>
    <source>
        <strain evidence="3">cv. 9930</strain>
    </source>
</reference>
<accession>A0A0A0KAH3</accession>
<reference evidence="2 3" key="2">
    <citation type="journal article" date="2009" name="PLoS ONE">
        <title>An integrated genetic and cytogenetic map of the cucumber genome.</title>
        <authorList>
            <person name="Ren Y."/>
            <person name="Zhang Z."/>
            <person name="Liu J."/>
            <person name="Staub J.E."/>
            <person name="Han Y."/>
            <person name="Cheng Z."/>
            <person name="Li X."/>
            <person name="Lu J."/>
            <person name="Miao H."/>
            <person name="Kang H."/>
            <person name="Xie B."/>
            <person name="Gu X."/>
            <person name="Wang X."/>
            <person name="Du Y."/>
            <person name="Jin W."/>
            <person name="Huang S."/>
        </authorList>
    </citation>
    <scope>NUCLEOTIDE SEQUENCE [LARGE SCALE GENOMIC DNA]</scope>
    <source>
        <strain evidence="3">cv. 9930</strain>
    </source>
</reference>
<dbReference type="Gramene" id="KGN46730">
    <property type="protein sequence ID" value="KGN46730"/>
    <property type="gene ID" value="Csa_6G127420"/>
</dbReference>
<name>A0A0A0KAH3_CUCSA</name>
<feature type="chain" id="PRO_5001964895" evidence="1">
    <location>
        <begin position="21"/>
        <end position="90"/>
    </location>
</feature>
<keyword evidence="1" id="KW-0732">Signal</keyword>
<reference evidence="2 3" key="4">
    <citation type="journal article" date="2011" name="BMC Genomics">
        <title>RNA-Seq improves annotation of protein-coding genes in the cucumber genome.</title>
        <authorList>
            <person name="Li Z."/>
            <person name="Zhang Z."/>
            <person name="Yan P."/>
            <person name="Huang S."/>
            <person name="Fei Z."/>
            <person name="Lin K."/>
        </authorList>
    </citation>
    <scope>NUCLEOTIDE SEQUENCE [LARGE SCALE GENOMIC DNA]</scope>
    <source>
        <strain evidence="3">cv. 9930</strain>
    </source>
</reference>
<reference evidence="2 3" key="1">
    <citation type="journal article" date="2009" name="Nat. Genet.">
        <title>The genome of the cucumber, Cucumis sativus L.</title>
        <authorList>
            <person name="Huang S."/>
            <person name="Li R."/>
            <person name="Zhang Z."/>
            <person name="Li L."/>
            <person name="Gu X."/>
            <person name="Fan W."/>
            <person name="Lucas W.J."/>
            <person name="Wang X."/>
            <person name="Xie B."/>
            <person name="Ni P."/>
            <person name="Ren Y."/>
            <person name="Zhu H."/>
            <person name="Li J."/>
            <person name="Lin K."/>
            <person name="Jin W."/>
            <person name="Fei Z."/>
            <person name="Li G."/>
            <person name="Staub J."/>
            <person name="Kilian A."/>
            <person name="van der Vossen E.A."/>
            <person name="Wu Y."/>
            <person name="Guo J."/>
            <person name="He J."/>
            <person name="Jia Z."/>
            <person name="Ren Y."/>
            <person name="Tian G."/>
            <person name="Lu Y."/>
            <person name="Ruan J."/>
            <person name="Qian W."/>
            <person name="Wang M."/>
            <person name="Huang Q."/>
            <person name="Li B."/>
            <person name="Xuan Z."/>
            <person name="Cao J."/>
            <person name="Asan"/>
            <person name="Wu Z."/>
            <person name="Zhang J."/>
            <person name="Cai Q."/>
            <person name="Bai Y."/>
            <person name="Zhao B."/>
            <person name="Han Y."/>
            <person name="Li Y."/>
            <person name="Li X."/>
            <person name="Wang S."/>
            <person name="Shi Q."/>
            <person name="Liu S."/>
            <person name="Cho W.K."/>
            <person name="Kim J.Y."/>
            <person name="Xu Y."/>
            <person name="Heller-Uszynska K."/>
            <person name="Miao H."/>
            <person name="Cheng Z."/>
            <person name="Zhang S."/>
            <person name="Wu J."/>
            <person name="Yang Y."/>
            <person name="Kang H."/>
            <person name="Li M."/>
            <person name="Liang H."/>
            <person name="Ren X."/>
            <person name="Shi Z."/>
            <person name="Wen M."/>
            <person name="Jian M."/>
            <person name="Yang H."/>
            <person name="Zhang G."/>
            <person name="Yang Z."/>
            <person name="Chen R."/>
            <person name="Liu S."/>
            <person name="Li J."/>
            <person name="Ma L."/>
            <person name="Liu H."/>
            <person name="Zhou Y."/>
            <person name="Zhao J."/>
            <person name="Fang X."/>
            <person name="Li G."/>
            <person name="Fang L."/>
            <person name="Li Y."/>
            <person name="Liu D."/>
            <person name="Zheng H."/>
            <person name="Zhang Y."/>
            <person name="Qin N."/>
            <person name="Li Z."/>
            <person name="Yang G."/>
            <person name="Yang S."/>
            <person name="Bolund L."/>
            <person name="Kristiansen K."/>
            <person name="Zheng H."/>
            <person name="Li S."/>
            <person name="Zhang X."/>
            <person name="Yang H."/>
            <person name="Wang J."/>
            <person name="Sun R."/>
            <person name="Zhang B."/>
            <person name="Jiang S."/>
            <person name="Wang J."/>
            <person name="Du Y."/>
            <person name="Li S."/>
        </authorList>
    </citation>
    <scope>NUCLEOTIDE SEQUENCE [LARGE SCALE GENOMIC DNA]</scope>
    <source>
        <strain evidence="3">cv. 9930</strain>
    </source>
</reference>
<dbReference type="AlphaFoldDB" id="A0A0A0KAH3"/>
<organism evidence="2 3">
    <name type="scientific">Cucumis sativus</name>
    <name type="common">Cucumber</name>
    <dbReference type="NCBI Taxonomy" id="3659"/>
    <lineage>
        <taxon>Eukaryota</taxon>
        <taxon>Viridiplantae</taxon>
        <taxon>Streptophyta</taxon>
        <taxon>Embryophyta</taxon>
        <taxon>Tracheophyta</taxon>
        <taxon>Spermatophyta</taxon>
        <taxon>Magnoliopsida</taxon>
        <taxon>eudicotyledons</taxon>
        <taxon>Gunneridae</taxon>
        <taxon>Pentapetalae</taxon>
        <taxon>rosids</taxon>
        <taxon>fabids</taxon>
        <taxon>Cucurbitales</taxon>
        <taxon>Cucurbitaceae</taxon>
        <taxon>Benincaseae</taxon>
        <taxon>Cucumis</taxon>
    </lineage>
</organism>
<feature type="signal peptide" evidence="1">
    <location>
        <begin position="1"/>
        <end position="20"/>
    </location>
</feature>
<evidence type="ECO:0000313" key="3">
    <source>
        <dbReference type="Proteomes" id="UP000029981"/>
    </source>
</evidence>
<evidence type="ECO:0000313" key="2">
    <source>
        <dbReference type="EMBL" id="KGN46730.1"/>
    </source>
</evidence>
<protein>
    <submittedName>
        <fullName evidence="2">Uncharacterized protein</fullName>
    </submittedName>
</protein>
<keyword evidence="3" id="KW-1185">Reference proteome</keyword>